<dbReference type="InterPro" id="IPR027417">
    <property type="entry name" value="P-loop_NTPase"/>
</dbReference>
<proteinExistence type="predicted"/>
<dbReference type="PROSITE" id="PS51421">
    <property type="entry name" value="RAS"/>
    <property type="match status" value="1"/>
</dbReference>
<dbReference type="GeneID" id="19881771"/>
<evidence type="ECO:0000313" key="4">
    <source>
        <dbReference type="Proteomes" id="UP000011082"/>
    </source>
</evidence>
<reference evidence="4" key="1">
    <citation type="submission" date="2011-05" db="EMBL/GenBank/DDBJ databases">
        <title>The genome sequence of Vittaforma corneae strain ATCC 50505.</title>
        <authorList>
            <consortium name="The Broad Institute Genome Sequencing Platform"/>
            <person name="Cuomo C."/>
            <person name="Didier E."/>
            <person name="Bowers L."/>
            <person name="Young S.K."/>
            <person name="Zeng Q."/>
            <person name="Gargeya S."/>
            <person name="Fitzgerald M."/>
            <person name="Haas B."/>
            <person name="Abouelleil A."/>
            <person name="Alvarado L."/>
            <person name="Arachchi H.M."/>
            <person name="Berlin A."/>
            <person name="Chapman S.B."/>
            <person name="Gearin G."/>
            <person name="Goldberg J."/>
            <person name="Griggs A."/>
            <person name="Gujja S."/>
            <person name="Hansen M."/>
            <person name="Heiman D."/>
            <person name="Howarth C."/>
            <person name="Larimer J."/>
            <person name="Lui A."/>
            <person name="MacDonald P.J.P."/>
            <person name="McCowen C."/>
            <person name="Montmayeur A."/>
            <person name="Murphy C."/>
            <person name="Neiman D."/>
            <person name="Pearson M."/>
            <person name="Priest M."/>
            <person name="Roberts A."/>
            <person name="Saif S."/>
            <person name="Shea T."/>
            <person name="Sisk P."/>
            <person name="Stolte C."/>
            <person name="Sykes S."/>
            <person name="Wortman J."/>
            <person name="Nusbaum C."/>
            <person name="Birren B."/>
        </authorList>
    </citation>
    <scope>NUCLEOTIDE SEQUENCE [LARGE SCALE GENOMIC DNA]</scope>
    <source>
        <strain evidence="4">ATCC 50505</strain>
    </source>
</reference>
<dbReference type="OMA" id="XIDIKLE"/>
<dbReference type="SMART" id="SM00177">
    <property type="entry name" value="ARF"/>
    <property type="match status" value="1"/>
</dbReference>
<evidence type="ECO:0000313" key="3">
    <source>
        <dbReference type="EMBL" id="ELA41876.1"/>
    </source>
</evidence>
<dbReference type="SUPFAM" id="SSF52540">
    <property type="entry name" value="P-loop containing nucleoside triphosphate hydrolases"/>
    <property type="match status" value="1"/>
</dbReference>
<dbReference type="PRINTS" id="PR00449">
    <property type="entry name" value="RASTRNSFRMNG"/>
</dbReference>
<dbReference type="Proteomes" id="UP000011082">
    <property type="component" value="Unassembled WGS sequence"/>
</dbReference>
<keyword evidence="4" id="KW-1185">Reference proteome</keyword>
<dbReference type="PANTHER" id="PTHR47977">
    <property type="entry name" value="RAS-RELATED PROTEIN RAB"/>
    <property type="match status" value="1"/>
</dbReference>
<dbReference type="OrthoDB" id="9989112at2759"/>
<accession>L2GM03</accession>
<sequence length="196" mass="22163">MKKAYKIVFLGNTAVGKTTLITQYLYSKVHAPTPTIGIDFLTTTHEINGKAVRLQLWDTAGQERFHSIIGNYTRNTFLAIIVFSVDDSKSVDKVESWINDFVLTHNLREETNLMVVANKIDLIDKTNENMERGIRVAAKVGAKFVTASGLSREGIERMINGIDEFILEDIDKTNENDDEQQNQITIRAKINKRCCP</sequence>
<dbReference type="Gene3D" id="3.40.50.300">
    <property type="entry name" value="P-loop containing nucleotide triphosphate hydrolases"/>
    <property type="match status" value="1"/>
</dbReference>
<dbReference type="NCBIfam" id="TIGR00231">
    <property type="entry name" value="small_GTP"/>
    <property type="match status" value="1"/>
</dbReference>
<dbReference type="SMART" id="SM00173">
    <property type="entry name" value="RAS"/>
    <property type="match status" value="1"/>
</dbReference>
<dbReference type="STRING" id="993615.L2GM03"/>
<keyword evidence="1" id="KW-0547">Nucleotide-binding</keyword>
<dbReference type="InParanoid" id="L2GM03"/>
<dbReference type="SMART" id="SM00174">
    <property type="entry name" value="RHO"/>
    <property type="match status" value="1"/>
</dbReference>
<dbReference type="EMBL" id="JH370137">
    <property type="protein sequence ID" value="ELA41876.1"/>
    <property type="molecule type" value="Genomic_DNA"/>
</dbReference>
<dbReference type="InterPro" id="IPR050227">
    <property type="entry name" value="Rab"/>
</dbReference>
<dbReference type="Pfam" id="PF00071">
    <property type="entry name" value="Ras"/>
    <property type="match status" value="1"/>
</dbReference>
<dbReference type="HOGENOM" id="CLU_041217_10_2_1"/>
<organism evidence="3 4">
    <name type="scientific">Vittaforma corneae (strain ATCC 50505)</name>
    <name type="common">Microsporidian parasite</name>
    <name type="synonym">Nosema corneum</name>
    <dbReference type="NCBI Taxonomy" id="993615"/>
    <lineage>
        <taxon>Eukaryota</taxon>
        <taxon>Fungi</taxon>
        <taxon>Fungi incertae sedis</taxon>
        <taxon>Microsporidia</taxon>
        <taxon>Nosematidae</taxon>
        <taxon>Vittaforma</taxon>
    </lineage>
</organism>
<dbReference type="GO" id="GO:0005525">
    <property type="term" value="F:GTP binding"/>
    <property type="evidence" value="ECO:0007669"/>
    <property type="project" value="UniProtKB-KW"/>
</dbReference>
<dbReference type="GO" id="GO:0003924">
    <property type="term" value="F:GTPase activity"/>
    <property type="evidence" value="ECO:0007669"/>
    <property type="project" value="InterPro"/>
</dbReference>
<dbReference type="SMART" id="SM00175">
    <property type="entry name" value="RAB"/>
    <property type="match status" value="1"/>
</dbReference>
<dbReference type="FunFam" id="3.40.50.300:FF:001447">
    <property type="entry name" value="Ras-related protein Rab-1B"/>
    <property type="match status" value="1"/>
</dbReference>
<dbReference type="PROSITE" id="PS51419">
    <property type="entry name" value="RAB"/>
    <property type="match status" value="1"/>
</dbReference>
<gene>
    <name evidence="3" type="ORF">VICG_01060</name>
</gene>
<evidence type="ECO:0000256" key="1">
    <source>
        <dbReference type="ARBA" id="ARBA00022741"/>
    </source>
</evidence>
<dbReference type="RefSeq" id="XP_007604506.1">
    <property type="nucleotide sequence ID" value="XM_007604444.1"/>
</dbReference>
<dbReference type="CDD" id="cd00154">
    <property type="entry name" value="Rab"/>
    <property type="match status" value="1"/>
</dbReference>
<dbReference type="InterPro" id="IPR005225">
    <property type="entry name" value="Small_GTP-bd"/>
</dbReference>
<keyword evidence="2" id="KW-0342">GTP-binding</keyword>
<evidence type="ECO:0000256" key="2">
    <source>
        <dbReference type="ARBA" id="ARBA00023134"/>
    </source>
</evidence>
<protein>
    <submittedName>
        <fullName evidence="3">Small GTP-binding protein domain protein</fullName>
    </submittedName>
</protein>
<dbReference type="VEuPathDB" id="MicrosporidiaDB:VICG_01060"/>
<dbReference type="InterPro" id="IPR001806">
    <property type="entry name" value="Small_GTPase"/>
</dbReference>
<dbReference type="AlphaFoldDB" id="L2GM03"/>
<name>L2GM03_VITCO</name>